<name>A0A023X0M6_RUBRA</name>
<dbReference type="InterPro" id="IPR011041">
    <property type="entry name" value="Quinoprot_gluc/sorb_DH_b-prop"/>
</dbReference>
<feature type="domain" description="Glucose/Sorbosone dehydrogenase" evidence="1">
    <location>
        <begin position="67"/>
        <end position="359"/>
    </location>
</feature>
<evidence type="ECO:0000259" key="1">
    <source>
        <dbReference type="Pfam" id="PF07995"/>
    </source>
</evidence>
<dbReference type="eggNOG" id="COG2133">
    <property type="taxonomic scope" value="Bacteria"/>
</dbReference>
<dbReference type="HOGENOM" id="CLU_012253_0_0_11"/>
<dbReference type="RefSeq" id="WP_051589259.1">
    <property type="nucleotide sequence ID" value="NZ_CP007514.1"/>
</dbReference>
<dbReference type="Proteomes" id="UP001281130">
    <property type="component" value="Unassembled WGS sequence"/>
</dbReference>
<evidence type="ECO:0000313" key="3">
    <source>
        <dbReference type="EMBL" id="MDX5893186.1"/>
    </source>
</evidence>
<dbReference type="SUPFAM" id="SSF50952">
    <property type="entry name" value="Soluble quinoprotein glucose dehydrogenase"/>
    <property type="match status" value="1"/>
</dbReference>
<dbReference type="EMBL" id="JAWXXX010000001">
    <property type="protein sequence ID" value="MDX5893186.1"/>
    <property type="molecule type" value="Genomic_DNA"/>
</dbReference>
<reference evidence="3" key="2">
    <citation type="submission" date="2023-11" db="EMBL/GenBank/DDBJ databases">
        <title>MicrobeMod: A computational toolkit for identifying prokaryotic methylation and restriction-modification with nanopore sequencing.</title>
        <authorList>
            <person name="Crits-Christoph A."/>
            <person name="Kang S.C."/>
            <person name="Lee H."/>
            <person name="Ostrov N."/>
        </authorList>
    </citation>
    <scope>NUCLEOTIDE SEQUENCE</scope>
    <source>
        <strain evidence="3">ATCC 51242</strain>
    </source>
</reference>
<dbReference type="Pfam" id="PF07995">
    <property type="entry name" value="GSDH"/>
    <property type="match status" value="1"/>
</dbReference>
<dbReference type="KEGG" id="rrd:RradSPS_0488"/>
<sequence length="370" mass="39733">MREMYSAARGSGRSFGIRAAVALCGVLVATLAGLAGGAAQGQETEEETRKTAATPPYRATVVARGLALPWGLDFFPNGDAIVTERDSGRVLRVSPGGKVRTIQVIPEGGEGEGGLLGVALAPDFAQSREVYAYVSTRRDNRVVVFKPGGTPRAVFTGIPVGRIHNGGRIAFGPDGKLYIGTGDAGNTALSQQRGSLGGKILRINRDGTVPSDNPFGSAVWTYGHRNVQGLAWDGVGRMYATELGQATFDEVNRIVQGENYGWPEAEGPSSNPAYRNPLATFNPDNASPSGATVYRSNRIRAWRGDLFFAALKGERLWRLDRDDRGNVVRKNYLLRGTYGRLRAVEEGPNGALWLLTSNGTNDRVVRLSPR</sequence>
<dbReference type="PANTHER" id="PTHR19328:SF13">
    <property type="entry name" value="HIPL1 PROTEIN"/>
    <property type="match status" value="1"/>
</dbReference>
<dbReference type="EC" id="1.1.5.-" evidence="3"/>
<organism evidence="2 4">
    <name type="scientific">Rubrobacter radiotolerans</name>
    <name type="common">Arthrobacter radiotolerans</name>
    <dbReference type="NCBI Taxonomy" id="42256"/>
    <lineage>
        <taxon>Bacteria</taxon>
        <taxon>Bacillati</taxon>
        <taxon>Actinomycetota</taxon>
        <taxon>Rubrobacteria</taxon>
        <taxon>Rubrobacterales</taxon>
        <taxon>Rubrobacteraceae</taxon>
        <taxon>Rubrobacter</taxon>
    </lineage>
</organism>
<protein>
    <submittedName>
        <fullName evidence="2">Glucose/sorbosone dehydrogenase</fullName>
    </submittedName>
    <submittedName>
        <fullName evidence="3">PQQ-dependent sugar dehydrogenase</fullName>
        <ecNumber evidence="3">1.1.5.-</ecNumber>
    </submittedName>
</protein>
<gene>
    <name evidence="2" type="ORF">RradSPS_0488</name>
    <name evidence="3" type="ORF">SIL72_03990</name>
</gene>
<reference evidence="2 4" key="1">
    <citation type="submission" date="2014-03" db="EMBL/GenBank/DDBJ databases">
        <title>Complete genome sequence of the Radio-Resistant Rubrobacter radiotolerans RSPS-4.</title>
        <authorList>
            <person name="Egas C.C."/>
            <person name="Barroso C.C."/>
            <person name="Froufe H.J.C."/>
            <person name="Pacheco J.J."/>
            <person name="Albuquerque L.L."/>
            <person name="da Costa M.M.S."/>
        </authorList>
    </citation>
    <scope>NUCLEOTIDE SEQUENCE [LARGE SCALE GENOMIC DNA]</scope>
    <source>
        <strain evidence="2 4">RSPS-4</strain>
    </source>
</reference>
<dbReference type="OrthoDB" id="9770043at2"/>
<dbReference type="STRING" id="42256.RradSPS_0488"/>
<keyword evidence="4" id="KW-1185">Reference proteome</keyword>
<keyword evidence="3" id="KW-0560">Oxidoreductase</keyword>
<dbReference type="PATRIC" id="fig|42256.3.peg.497"/>
<evidence type="ECO:0000313" key="4">
    <source>
        <dbReference type="Proteomes" id="UP000025229"/>
    </source>
</evidence>
<dbReference type="PANTHER" id="PTHR19328">
    <property type="entry name" value="HEDGEHOG-INTERACTING PROTEIN"/>
    <property type="match status" value="1"/>
</dbReference>
<dbReference type="InterPro" id="IPR012938">
    <property type="entry name" value="Glc/Sorbosone_DH"/>
</dbReference>
<evidence type="ECO:0000313" key="2">
    <source>
        <dbReference type="EMBL" id="AHY45771.1"/>
    </source>
</evidence>
<dbReference type="GO" id="GO:0016491">
    <property type="term" value="F:oxidoreductase activity"/>
    <property type="evidence" value="ECO:0007669"/>
    <property type="project" value="UniProtKB-KW"/>
</dbReference>
<dbReference type="Gene3D" id="2.120.10.30">
    <property type="entry name" value="TolB, C-terminal domain"/>
    <property type="match status" value="1"/>
</dbReference>
<proteinExistence type="predicted"/>
<dbReference type="AlphaFoldDB" id="A0A023X0M6"/>
<accession>A0A023X0M6</accession>
<dbReference type="Proteomes" id="UP000025229">
    <property type="component" value="Chromosome"/>
</dbReference>
<dbReference type="EMBL" id="CP007514">
    <property type="protein sequence ID" value="AHY45771.1"/>
    <property type="molecule type" value="Genomic_DNA"/>
</dbReference>
<dbReference type="InterPro" id="IPR011042">
    <property type="entry name" value="6-blade_b-propeller_TolB-like"/>
</dbReference>